<dbReference type="AlphaFoldDB" id="A0A194QIR5"/>
<dbReference type="Proteomes" id="UP000053268">
    <property type="component" value="Unassembled WGS sequence"/>
</dbReference>
<dbReference type="EMBL" id="KQ458756">
    <property type="protein sequence ID" value="KPJ05289.1"/>
    <property type="molecule type" value="Genomic_DNA"/>
</dbReference>
<accession>A0A194QIR5</accession>
<evidence type="ECO:0000313" key="3">
    <source>
        <dbReference type="Proteomes" id="UP000053268"/>
    </source>
</evidence>
<gene>
    <name evidence="2" type="ORF">RR46_02044</name>
</gene>
<evidence type="ECO:0000313" key="2">
    <source>
        <dbReference type="EMBL" id="KPJ05289.1"/>
    </source>
</evidence>
<organism evidence="2 3">
    <name type="scientific">Papilio xuthus</name>
    <name type="common">Asian swallowtail butterfly</name>
    <dbReference type="NCBI Taxonomy" id="66420"/>
    <lineage>
        <taxon>Eukaryota</taxon>
        <taxon>Metazoa</taxon>
        <taxon>Ecdysozoa</taxon>
        <taxon>Arthropoda</taxon>
        <taxon>Hexapoda</taxon>
        <taxon>Insecta</taxon>
        <taxon>Pterygota</taxon>
        <taxon>Neoptera</taxon>
        <taxon>Endopterygota</taxon>
        <taxon>Lepidoptera</taxon>
        <taxon>Glossata</taxon>
        <taxon>Ditrysia</taxon>
        <taxon>Papilionoidea</taxon>
        <taxon>Papilionidae</taxon>
        <taxon>Papilioninae</taxon>
        <taxon>Papilio</taxon>
    </lineage>
</organism>
<keyword evidence="3" id="KW-1185">Reference proteome</keyword>
<feature type="compositionally biased region" description="Pro residues" evidence="1">
    <location>
        <begin position="58"/>
        <end position="78"/>
    </location>
</feature>
<feature type="region of interest" description="Disordered" evidence="1">
    <location>
        <begin position="1"/>
        <end position="21"/>
    </location>
</feature>
<feature type="compositionally biased region" description="Polar residues" evidence="1">
    <location>
        <begin position="81"/>
        <end position="93"/>
    </location>
</feature>
<name>A0A194QIR5_PAPXU</name>
<sequence>MLWARQESSNEDRAQSSIGTAQIKRAWIGKSKKLARLVRGSDSSGLRKNNPRSRWELPPLPNAPRVPHPARPAAPPRHPATTIQITHSTNTFRRGTDDRPSSFSLPPGAKTGDARARGVVERDGRLPPGYAFRALVIM</sequence>
<evidence type="ECO:0000256" key="1">
    <source>
        <dbReference type="SAM" id="MobiDB-lite"/>
    </source>
</evidence>
<reference evidence="2 3" key="1">
    <citation type="journal article" date="2015" name="Nat. Commun.">
        <title>Outbred genome sequencing and CRISPR/Cas9 gene editing in butterflies.</title>
        <authorList>
            <person name="Li X."/>
            <person name="Fan D."/>
            <person name="Zhang W."/>
            <person name="Liu G."/>
            <person name="Zhang L."/>
            <person name="Zhao L."/>
            <person name="Fang X."/>
            <person name="Chen L."/>
            <person name="Dong Y."/>
            <person name="Chen Y."/>
            <person name="Ding Y."/>
            <person name="Zhao R."/>
            <person name="Feng M."/>
            <person name="Zhu Y."/>
            <person name="Feng Y."/>
            <person name="Jiang X."/>
            <person name="Zhu D."/>
            <person name="Xiang H."/>
            <person name="Feng X."/>
            <person name="Li S."/>
            <person name="Wang J."/>
            <person name="Zhang G."/>
            <person name="Kronforst M.R."/>
            <person name="Wang W."/>
        </authorList>
    </citation>
    <scope>NUCLEOTIDE SEQUENCE [LARGE SCALE GENOMIC DNA]</scope>
    <source>
        <strain evidence="2">Ya'a_city_454_Px</strain>
        <tissue evidence="2">Whole body</tissue>
    </source>
</reference>
<protein>
    <submittedName>
        <fullName evidence="2">Uncharacterized protein</fullName>
    </submittedName>
</protein>
<proteinExistence type="predicted"/>
<feature type="region of interest" description="Disordered" evidence="1">
    <location>
        <begin position="37"/>
        <end position="116"/>
    </location>
</feature>